<protein>
    <recommendedName>
        <fullName evidence="4">Lipoprotein</fullName>
    </recommendedName>
</protein>
<dbReference type="RefSeq" id="WP_119305604.1">
    <property type="nucleotide sequence ID" value="NZ_AP014608.1"/>
</dbReference>
<evidence type="ECO:0008006" key="4">
    <source>
        <dbReference type="Google" id="ProtNLM"/>
    </source>
</evidence>
<dbReference type="Proteomes" id="UP000263619">
    <property type="component" value="Chromosome"/>
</dbReference>
<keyword evidence="3" id="KW-1185">Reference proteome</keyword>
<evidence type="ECO:0000313" key="3">
    <source>
        <dbReference type="Proteomes" id="UP000263619"/>
    </source>
</evidence>
<proteinExistence type="predicted"/>
<keyword evidence="1" id="KW-0812">Transmembrane</keyword>
<reference evidence="2 3" key="1">
    <citation type="submission" date="2014-06" db="EMBL/GenBank/DDBJ databases">
        <title>Genome sequence of the intracellular symbiont Blattabacterium cuenoti, strain STAT from the wood feeding cockroach Salganea taiwanensis taiwanensis.</title>
        <authorList>
            <person name="Kinjo Y."/>
            <person name="Ohkuma M."/>
            <person name="Tokuda G."/>
        </authorList>
    </citation>
    <scope>NUCLEOTIDE SEQUENCE [LARGE SCALE GENOMIC DNA]</scope>
    <source>
        <strain evidence="2 3">STAT</strain>
    </source>
</reference>
<gene>
    <name evidence="2" type="ORF">STAT_433</name>
</gene>
<sequence length="162" mass="19437">MAYKKIFFILTFISSYMMFSCYHSSFSDKKKTIEIGKITERVNIPRRSISFDFKRSIEDYIMEHNPSNLVIKNGDVVLEGTFLHYAVIPLEDSPLKKIKLTMKIYYKDKIEPEKNWEKCFNVSENFSRNEKDIFSKKIIDKIIENLTTEVYREIFHDFNETW</sequence>
<evidence type="ECO:0000313" key="2">
    <source>
        <dbReference type="EMBL" id="BBA17350.1"/>
    </source>
</evidence>
<feature type="transmembrane region" description="Helical" evidence="1">
    <location>
        <begin position="6"/>
        <end position="22"/>
    </location>
</feature>
<dbReference type="EMBL" id="AP014608">
    <property type="protein sequence ID" value="BBA17350.1"/>
    <property type="molecule type" value="Genomic_DNA"/>
</dbReference>
<keyword evidence="1" id="KW-1133">Transmembrane helix</keyword>
<evidence type="ECO:0000256" key="1">
    <source>
        <dbReference type="SAM" id="Phobius"/>
    </source>
</evidence>
<dbReference type="PROSITE" id="PS51257">
    <property type="entry name" value="PROKAR_LIPOPROTEIN"/>
    <property type="match status" value="1"/>
</dbReference>
<dbReference type="AlphaFoldDB" id="A0A224AL41"/>
<name>A0A224AL41_9FLAO</name>
<dbReference type="OrthoDB" id="9790776at2"/>
<accession>A0A224AL41</accession>
<organism evidence="2 3">
    <name type="scientific">Blattabacterium cuenoti STAT</name>
    <dbReference type="NCBI Taxonomy" id="1457030"/>
    <lineage>
        <taxon>Bacteria</taxon>
        <taxon>Pseudomonadati</taxon>
        <taxon>Bacteroidota</taxon>
        <taxon>Flavobacteriia</taxon>
        <taxon>Flavobacteriales</taxon>
        <taxon>Blattabacteriaceae</taxon>
        <taxon>Blattabacterium</taxon>
    </lineage>
</organism>
<keyword evidence="1" id="KW-0472">Membrane</keyword>